<keyword evidence="5" id="KW-1185">Reference proteome</keyword>
<dbReference type="InterPro" id="IPR004169">
    <property type="entry name" value="Spidertoxin"/>
</dbReference>
<dbReference type="OrthoDB" id="6100049at2759"/>
<evidence type="ECO:0000313" key="4">
    <source>
        <dbReference type="EMBL" id="CAD7639438.1"/>
    </source>
</evidence>
<organism evidence="4">
    <name type="scientific">Oppiella nova</name>
    <dbReference type="NCBI Taxonomy" id="334625"/>
    <lineage>
        <taxon>Eukaryota</taxon>
        <taxon>Metazoa</taxon>
        <taxon>Ecdysozoa</taxon>
        <taxon>Arthropoda</taxon>
        <taxon>Chelicerata</taxon>
        <taxon>Arachnida</taxon>
        <taxon>Acari</taxon>
        <taxon>Acariformes</taxon>
        <taxon>Sarcoptiformes</taxon>
        <taxon>Oribatida</taxon>
        <taxon>Brachypylina</taxon>
        <taxon>Oppioidea</taxon>
        <taxon>Oppiidae</taxon>
        <taxon>Oppiella</taxon>
    </lineage>
</organism>
<dbReference type="SUPFAM" id="SSF57059">
    <property type="entry name" value="omega toxin-like"/>
    <property type="match status" value="1"/>
</dbReference>
<dbReference type="Gene3D" id="4.10.40.10">
    <property type="match status" value="1"/>
</dbReference>
<evidence type="ECO:0008006" key="6">
    <source>
        <dbReference type="Google" id="ProtNLM"/>
    </source>
</evidence>
<accession>A0A7R9LD71</accession>
<protein>
    <recommendedName>
        <fullName evidence="6">U8-agatoxin-Ao1a</fullName>
    </recommendedName>
</protein>
<dbReference type="EMBL" id="OC915239">
    <property type="protein sequence ID" value="CAD7639438.1"/>
    <property type="molecule type" value="Genomic_DNA"/>
</dbReference>
<keyword evidence="3" id="KW-1015">Disulfide bond</keyword>
<gene>
    <name evidence="4" type="ORF">ONB1V03_LOCUS1984</name>
</gene>
<reference evidence="4" key="1">
    <citation type="submission" date="2020-11" db="EMBL/GenBank/DDBJ databases">
        <authorList>
            <person name="Tran Van P."/>
        </authorList>
    </citation>
    <scope>NUCLEOTIDE SEQUENCE</scope>
</reference>
<dbReference type="GO" id="GO:0008200">
    <property type="term" value="F:ion channel inhibitor activity"/>
    <property type="evidence" value="ECO:0007669"/>
    <property type="project" value="InterPro"/>
</dbReference>
<dbReference type="CDD" id="cd12960">
    <property type="entry name" value="Spider_toxin"/>
    <property type="match status" value="1"/>
</dbReference>
<sequence length="121" mass="13691">MMSLSLMPIMTRLNINYKISTVSRVLLLLLILSAIVENLATSRYYSTSADSELSSDLMDDYNGNIAKLLFVNRKSCLRRAASCDHRPDDCCDSSICRCNVWGTNCRCSRAVMRVMLVMDHK</sequence>
<dbReference type="Pfam" id="PF02819">
    <property type="entry name" value="Toxin_9"/>
    <property type="match status" value="1"/>
</dbReference>
<evidence type="ECO:0000256" key="1">
    <source>
        <dbReference type="ARBA" id="ARBA00004613"/>
    </source>
</evidence>
<keyword evidence="2" id="KW-0964">Secreted</keyword>
<dbReference type="Proteomes" id="UP000728032">
    <property type="component" value="Unassembled WGS sequence"/>
</dbReference>
<comment type="subcellular location">
    <subcellularLocation>
        <location evidence="1">Secreted</location>
    </subcellularLocation>
</comment>
<dbReference type="GO" id="GO:0005576">
    <property type="term" value="C:extracellular region"/>
    <property type="evidence" value="ECO:0007669"/>
    <property type="project" value="UniProtKB-SubCell"/>
</dbReference>
<proteinExistence type="predicted"/>
<evidence type="ECO:0000256" key="3">
    <source>
        <dbReference type="ARBA" id="ARBA00023157"/>
    </source>
</evidence>
<dbReference type="EMBL" id="CAJPVJ010000414">
    <property type="protein sequence ID" value="CAG2162389.1"/>
    <property type="molecule type" value="Genomic_DNA"/>
</dbReference>
<evidence type="ECO:0000313" key="5">
    <source>
        <dbReference type="Proteomes" id="UP000728032"/>
    </source>
</evidence>
<evidence type="ECO:0000256" key="2">
    <source>
        <dbReference type="ARBA" id="ARBA00022525"/>
    </source>
</evidence>
<dbReference type="AlphaFoldDB" id="A0A7R9LD71"/>
<name>A0A7R9LD71_9ACAR</name>